<dbReference type="PANTHER" id="PTHR11610:SF173">
    <property type="entry name" value="LIPASE DOMAIN-CONTAINING PROTEIN-RELATED"/>
    <property type="match status" value="1"/>
</dbReference>
<feature type="domain" description="Lipase" evidence="6">
    <location>
        <begin position="108"/>
        <end position="362"/>
    </location>
</feature>
<dbReference type="PRINTS" id="PR00821">
    <property type="entry name" value="TAGLIPASE"/>
</dbReference>
<dbReference type="FunCoup" id="B4JIT0">
    <property type="interactions" value="39"/>
</dbReference>
<dbReference type="GO" id="GO:0005615">
    <property type="term" value="C:extracellular space"/>
    <property type="evidence" value="ECO:0007669"/>
    <property type="project" value="TreeGrafter"/>
</dbReference>
<keyword evidence="5" id="KW-0812">Transmembrane</keyword>
<dbReference type="InParanoid" id="B4JIT0"/>
<dbReference type="eggNOG" id="ENOG502RYX8">
    <property type="taxonomic scope" value="Eukaryota"/>
</dbReference>
<dbReference type="InterPro" id="IPR013818">
    <property type="entry name" value="Lipase"/>
</dbReference>
<dbReference type="AlphaFoldDB" id="B4JIT0"/>
<dbReference type="KEGG" id="dgr:6564557"/>
<keyword evidence="8" id="KW-1185">Reference proteome</keyword>
<dbReference type="Gene3D" id="3.40.50.1820">
    <property type="entry name" value="alpha/beta hydrolase"/>
    <property type="match status" value="1"/>
</dbReference>
<evidence type="ECO:0000313" key="8">
    <source>
        <dbReference type="Proteomes" id="UP000001070"/>
    </source>
</evidence>
<dbReference type="InterPro" id="IPR000734">
    <property type="entry name" value="TAG_lipase"/>
</dbReference>
<dbReference type="InterPro" id="IPR029058">
    <property type="entry name" value="AB_hydrolase_fold"/>
</dbReference>
<reference evidence="7 8" key="1">
    <citation type="journal article" date="2007" name="Nature">
        <title>Evolution of genes and genomes on the Drosophila phylogeny.</title>
        <authorList>
            <consortium name="Drosophila 12 Genomes Consortium"/>
            <person name="Clark A.G."/>
            <person name="Eisen M.B."/>
            <person name="Smith D.R."/>
            <person name="Bergman C.M."/>
            <person name="Oliver B."/>
            <person name="Markow T.A."/>
            <person name="Kaufman T.C."/>
            <person name="Kellis M."/>
            <person name="Gelbart W."/>
            <person name="Iyer V.N."/>
            <person name="Pollard D.A."/>
            <person name="Sackton T.B."/>
            <person name="Larracuente A.M."/>
            <person name="Singh N.D."/>
            <person name="Abad J.P."/>
            <person name="Abt D.N."/>
            <person name="Adryan B."/>
            <person name="Aguade M."/>
            <person name="Akashi H."/>
            <person name="Anderson W.W."/>
            <person name="Aquadro C.F."/>
            <person name="Ardell D.H."/>
            <person name="Arguello R."/>
            <person name="Artieri C.G."/>
            <person name="Barbash D.A."/>
            <person name="Barker D."/>
            <person name="Barsanti P."/>
            <person name="Batterham P."/>
            <person name="Batzoglou S."/>
            <person name="Begun D."/>
            <person name="Bhutkar A."/>
            <person name="Blanco E."/>
            <person name="Bosak S.A."/>
            <person name="Bradley R.K."/>
            <person name="Brand A.D."/>
            <person name="Brent M.R."/>
            <person name="Brooks A.N."/>
            <person name="Brown R.H."/>
            <person name="Butlin R.K."/>
            <person name="Caggese C."/>
            <person name="Calvi B.R."/>
            <person name="Bernardo de Carvalho A."/>
            <person name="Caspi A."/>
            <person name="Castrezana S."/>
            <person name="Celniker S.E."/>
            <person name="Chang J.L."/>
            <person name="Chapple C."/>
            <person name="Chatterji S."/>
            <person name="Chinwalla A."/>
            <person name="Civetta A."/>
            <person name="Clifton S.W."/>
            <person name="Comeron J.M."/>
            <person name="Costello J.C."/>
            <person name="Coyne J.A."/>
            <person name="Daub J."/>
            <person name="David R.G."/>
            <person name="Delcher A.L."/>
            <person name="Delehaunty K."/>
            <person name="Do C.B."/>
            <person name="Ebling H."/>
            <person name="Edwards K."/>
            <person name="Eickbush T."/>
            <person name="Evans J.D."/>
            <person name="Filipski A."/>
            <person name="Findeiss S."/>
            <person name="Freyhult E."/>
            <person name="Fulton L."/>
            <person name="Fulton R."/>
            <person name="Garcia A.C."/>
            <person name="Gardiner A."/>
            <person name="Garfield D.A."/>
            <person name="Garvin B.E."/>
            <person name="Gibson G."/>
            <person name="Gilbert D."/>
            <person name="Gnerre S."/>
            <person name="Godfrey J."/>
            <person name="Good R."/>
            <person name="Gotea V."/>
            <person name="Gravely B."/>
            <person name="Greenberg A.J."/>
            <person name="Griffiths-Jones S."/>
            <person name="Gross S."/>
            <person name="Guigo R."/>
            <person name="Gustafson E.A."/>
            <person name="Haerty W."/>
            <person name="Hahn M.W."/>
            <person name="Halligan D.L."/>
            <person name="Halpern A.L."/>
            <person name="Halter G.M."/>
            <person name="Han M.V."/>
            <person name="Heger A."/>
            <person name="Hillier L."/>
            <person name="Hinrichs A.S."/>
            <person name="Holmes I."/>
            <person name="Hoskins R.A."/>
            <person name="Hubisz M.J."/>
            <person name="Hultmark D."/>
            <person name="Huntley M.A."/>
            <person name="Jaffe D.B."/>
            <person name="Jagadeeshan S."/>
            <person name="Jeck W.R."/>
            <person name="Johnson J."/>
            <person name="Jones C.D."/>
            <person name="Jordan W.C."/>
            <person name="Karpen G.H."/>
            <person name="Kataoka E."/>
            <person name="Keightley P.D."/>
            <person name="Kheradpour P."/>
            <person name="Kirkness E.F."/>
            <person name="Koerich L.B."/>
            <person name="Kristiansen K."/>
            <person name="Kudrna D."/>
            <person name="Kulathinal R.J."/>
            <person name="Kumar S."/>
            <person name="Kwok R."/>
            <person name="Lander E."/>
            <person name="Langley C.H."/>
            <person name="Lapoint R."/>
            <person name="Lazzaro B.P."/>
            <person name="Lee S.J."/>
            <person name="Levesque L."/>
            <person name="Li R."/>
            <person name="Lin C.F."/>
            <person name="Lin M.F."/>
            <person name="Lindblad-Toh K."/>
            <person name="Llopart A."/>
            <person name="Long M."/>
            <person name="Low L."/>
            <person name="Lozovsky E."/>
            <person name="Lu J."/>
            <person name="Luo M."/>
            <person name="Machado C.A."/>
            <person name="Makalowski W."/>
            <person name="Marzo M."/>
            <person name="Matsuda M."/>
            <person name="Matzkin L."/>
            <person name="McAllister B."/>
            <person name="McBride C.S."/>
            <person name="McKernan B."/>
            <person name="McKernan K."/>
            <person name="Mendez-Lago M."/>
            <person name="Minx P."/>
            <person name="Mollenhauer M.U."/>
            <person name="Montooth K."/>
            <person name="Mount S.M."/>
            <person name="Mu X."/>
            <person name="Myers E."/>
            <person name="Negre B."/>
            <person name="Newfeld S."/>
            <person name="Nielsen R."/>
            <person name="Noor M.A."/>
            <person name="O'Grady P."/>
            <person name="Pachter L."/>
            <person name="Papaceit M."/>
            <person name="Parisi M.J."/>
            <person name="Parisi M."/>
            <person name="Parts L."/>
            <person name="Pedersen J.S."/>
            <person name="Pesole G."/>
            <person name="Phillippy A.M."/>
            <person name="Ponting C.P."/>
            <person name="Pop M."/>
            <person name="Porcelli D."/>
            <person name="Powell J.R."/>
            <person name="Prohaska S."/>
            <person name="Pruitt K."/>
            <person name="Puig M."/>
            <person name="Quesneville H."/>
            <person name="Ram K.R."/>
            <person name="Rand D."/>
            <person name="Rasmussen M.D."/>
            <person name="Reed L.K."/>
            <person name="Reenan R."/>
            <person name="Reily A."/>
            <person name="Remington K.A."/>
            <person name="Rieger T.T."/>
            <person name="Ritchie M.G."/>
            <person name="Robin C."/>
            <person name="Rogers Y.H."/>
            <person name="Rohde C."/>
            <person name="Rozas J."/>
            <person name="Rubenfield M.J."/>
            <person name="Ruiz A."/>
            <person name="Russo S."/>
            <person name="Salzberg S.L."/>
            <person name="Sanchez-Gracia A."/>
            <person name="Saranga D.J."/>
            <person name="Sato H."/>
            <person name="Schaeffer S.W."/>
            <person name="Schatz M.C."/>
            <person name="Schlenke T."/>
            <person name="Schwartz R."/>
            <person name="Segarra C."/>
            <person name="Singh R.S."/>
            <person name="Sirot L."/>
            <person name="Sirota M."/>
            <person name="Sisneros N.B."/>
            <person name="Smith C.D."/>
            <person name="Smith T.F."/>
            <person name="Spieth J."/>
            <person name="Stage D.E."/>
            <person name="Stark A."/>
            <person name="Stephan W."/>
            <person name="Strausberg R.L."/>
            <person name="Strempel S."/>
            <person name="Sturgill D."/>
            <person name="Sutton G."/>
            <person name="Sutton G.G."/>
            <person name="Tao W."/>
            <person name="Teichmann S."/>
            <person name="Tobari Y.N."/>
            <person name="Tomimura Y."/>
            <person name="Tsolas J.M."/>
            <person name="Valente V.L."/>
            <person name="Venter E."/>
            <person name="Venter J.C."/>
            <person name="Vicario S."/>
            <person name="Vieira F.G."/>
            <person name="Vilella A.J."/>
            <person name="Villasante A."/>
            <person name="Walenz B."/>
            <person name="Wang J."/>
            <person name="Wasserman M."/>
            <person name="Watts T."/>
            <person name="Wilson D."/>
            <person name="Wilson R.K."/>
            <person name="Wing R.A."/>
            <person name="Wolfner M.F."/>
            <person name="Wong A."/>
            <person name="Wong G.K."/>
            <person name="Wu C.I."/>
            <person name="Wu G."/>
            <person name="Yamamoto D."/>
            <person name="Yang H.P."/>
            <person name="Yang S.P."/>
            <person name="Yorke J.A."/>
            <person name="Yoshida K."/>
            <person name="Zdobnov E."/>
            <person name="Zhang P."/>
            <person name="Zhang Y."/>
            <person name="Zimin A.V."/>
            <person name="Baldwin J."/>
            <person name="Abdouelleil A."/>
            <person name="Abdulkadir J."/>
            <person name="Abebe A."/>
            <person name="Abera B."/>
            <person name="Abreu J."/>
            <person name="Acer S.C."/>
            <person name="Aftuck L."/>
            <person name="Alexander A."/>
            <person name="An P."/>
            <person name="Anderson E."/>
            <person name="Anderson S."/>
            <person name="Arachi H."/>
            <person name="Azer M."/>
            <person name="Bachantsang P."/>
            <person name="Barry A."/>
            <person name="Bayul T."/>
            <person name="Berlin A."/>
            <person name="Bessette D."/>
            <person name="Bloom T."/>
            <person name="Blye J."/>
            <person name="Boguslavskiy L."/>
            <person name="Bonnet C."/>
            <person name="Boukhgalter B."/>
            <person name="Bourzgui I."/>
            <person name="Brown A."/>
            <person name="Cahill P."/>
            <person name="Channer S."/>
            <person name="Cheshatsang Y."/>
            <person name="Chuda L."/>
            <person name="Citroen M."/>
            <person name="Collymore A."/>
            <person name="Cooke P."/>
            <person name="Costello M."/>
            <person name="D'Aco K."/>
            <person name="Daza R."/>
            <person name="De Haan G."/>
            <person name="DeGray S."/>
            <person name="DeMaso C."/>
            <person name="Dhargay N."/>
            <person name="Dooley K."/>
            <person name="Dooley E."/>
            <person name="Doricent M."/>
            <person name="Dorje P."/>
            <person name="Dorjee K."/>
            <person name="Dupes A."/>
            <person name="Elong R."/>
            <person name="Falk J."/>
            <person name="Farina A."/>
            <person name="Faro S."/>
            <person name="Ferguson D."/>
            <person name="Fisher S."/>
            <person name="Foley C.D."/>
            <person name="Franke A."/>
            <person name="Friedrich D."/>
            <person name="Gadbois L."/>
            <person name="Gearin G."/>
            <person name="Gearin C.R."/>
            <person name="Giannoukos G."/>
            <person name="Goode T."/>
            <person name="Graham J."/>
            <person name="Grandbois E."/>
            <person name="Grewal S."/>
            <person name="Gyaltsen K."/>
            <person name="Hafez N."/>
            <person name="Hagos B."/>
            <person name="Hall J."/>
            <person name="Henson C."/>
            <person name="Hollinger A."/>
            <person name="Honan T."/>
            <person name="Huard M.D."/>
            <person name="Hughes L."/>
            <person name="Hurhula B."/>
            <person name="Husby M.E."/>
            <person name="Kamat A."/>
            <person name="Kanga B."/>
            <person name="Kashin S."/>
            <person name="Khazanovich D."/>
            <person name="Kisner P."/>
            <person name="Lance K."/>
            <person name="Lara M."/>
            <person name="Lee W."/>
            <person name="Lennon N."/>
            <person name="Letendre F."/>
            <person name="LeVine R."/>
            <person name="Lipovsky A."/>
            <person name="Liu X."/>
            <person name="Liu J."/>
            <person name="Liu S."/>
            <person name="Lokyitsang T."/>
            <person name="Lokyitsang Y."/>
            <person name="Lubonja R."/>
            <person name="Lui A."/>
            <person name="MacDonald P."/>
            <person name="Magnisalis V."/>
            <person name="Maru K."/>
            <person name="Matthews C."/>
            <person name="McCusker W."/>
            <person name="McDonough S."/>
            <person name="Mehta T."/>
            <person name="Meldrim J."/>
            <person name="Meneus L."/>
            <person name="Mihai O."/>
            <person name="Mihalev A."/>
            <person name="Mihova T."/>
            <person name="Mittelman R."/>
            <person name="Mlenga V."/>
            <person name="Montmayeur A."/>
            <person name="Mulrain L."/>
            <person name="Navidi A."/>
            <person name="Naylor J."/>
            <person name="Negash T."/>
            <person name="Nguyen T."/>
            <person name="Nguyen N."/>
            <person name="Nicol R."/>
            <person name="Norbu C."/>
            <person name="Norbu N."/>
            <person name="Novod N."/>
            <person name="O'Neill B."/>
            <person name="Osman S."/>
            <person name="Markiewicz E."/>
            <person name="Oyono O.L."/>
            <person name="Patti C."/>
            <person name="Phunkhang P."/>
            <person name="Pierre F."/>
            <person name="Priest M."/>
            <person name="Raghuraman S."/>
            <person name="Rege F."/>
            <person name="Reyes R."/>
            <person name="Rise C."/>
            <person name="Rogov P."/>
            <person name="Ross K."/>
            <person name="Ryan E."/>
            <person name="Settipalli S."/>
            <person name="Shea T."/>
            <person name="Sherpa N."/>
            <person name="Shi L."/>
            <person name="Shih D."/>
            <person name="Sparrow T."/>
            <person name="Spaulding J."/>
            <person name="Stalker J."/>
            <person name="Stange-Thomann N."/>
            <person name="Stavropoulos S."/>
            <person name="Stone C."/>
            <person name="Strader C."/>
            <person name="Tesfaye S."/>
            <person name="Thomson T."/>
            <person name="Thoulutsang Y."/>
            <person name="Thoulutsang D."/>
            <person name="Topham K."/>
            <person name="Topping I."/>
            <person name="Tsamla T."/>
            <person name="Vassiliev H."/>
            <person name="Vo A."/>
            <person name="Wangchuk T."/>
            <person name="Wangdi T."/>
            <person name="Weiand M."/>
            <person name="Wilkinson J."/>
            <person name="Wilson A."/>
            <person name="Yadav S."/>
            <person name="Young G."/>
            <person name="Yu Q."/>
            <person name="Zembek L."/>
            <person name="Zhong D."/>
            <person name="Zimmer A."/>
            <person name="Zwirko Z."/>
            <person name="Jaffe D.B."/>
            <person name="Alvarez P."/>
            <person name="Brockman W."/>
            <person name="Butler J."/>
            <person name="Chin C."/>
            <person name="Gnerre S."/>
            <person name="Grabherr M."/>
            <person name="Kleber M."/>
            <person name="Mauceli E."/>
            <person name="MacCallum I."/>
        </authorList>
    </citation>
    <scope>NUCLEOTIDE SEQUENCE [LARGE SCALE GENOMIC DNA]</scope>
    <source>
        <strain evidence="8">Tucson 15287-2541.00</strain>
    </source>
</reference>
<keyword evidence="5" id="KW-1133">Transmembrane helix</keyword>
<dbReference type="Proteomes" id="UP000001070">
    <property type="component" value="Unassembled WGS sequence"/>
</dbReference>
<evidence type="ECO:0000256" key="1">
    <source>
        <dbReference type="ARBA" id="ARBA00004613"/>
    </source>
</evidence>
<dbReference type="PANTHER" id="PTHR11610">
    <property type="entry name" value="LIPASE"/>
    <property type="match status" value="1"/>
</dbReference>
<gene>
    <name evidence="7" type="primary">Dgri\GH12913</name>
    <name evidence="7" type="ORF">Dgri_GH12913</name>
</gene>
<evidence type="ECO:0000256" key="4">
    <source>
        <dbReference type="RuleBase" id="RU004262"/>
    </source>
</evidence>
<dbReference type="EMBL" id="CH916370">
    <property type="protein sequence ID" value="EDW00527.1"/>
    <property type="molecule type" value="Genomic_DNA"/>
</dbReference>
<keyword evidence="3" id="KW-0964">Secreted</keyword>
<proteinExistence type="inferred from homology"/>
<dbReference type="SUPFAM" id="SSF53474">
    <property type="entry name" value="alpha/beta-Hydrolases"/>
    <property type="match status" value="1"/>
</dbReference>
<dbReference type="OMA" id="MQNTNPI"/>
<feature type="transmembrane region" description="Helical" evidence="5">
    <location>
        <begin position="21"/>
        <end position="38"/>
    </location>
</feature>
<dbReference type="HOGENOM" id="CLU_710320_0_0_1"/>
<name>B4JIT0_DROGR</name>
<dbReference type="PhylomeDB" id="B4JIT0"/>
<accession>B4JIT0</accession>
<evidence type="ECO:0000259" key="6">
    <source>
        <dbReference type="Pfam" id="PF00151"/>
    </source>
</evidence>
<evidence type="ECO:0000256" key="5">
    <source>
        <dbReference type="SAM" id="Phobius"/>
    </source>
</evidence>
<evidence type="ECO:0000256" key="3">
    <source>
        <dbReference type="ARBA" id="ARBA00022525"/>
    </source>
</evidence>
<comment type="subcellular location">
    <subcellularLocation>
        <location evidence="1">Secreted</location>
    </subcellularLocation>
</comment>
<dbReference type="GO" id="GO:0016298">
    <property type="term" value="F:lipase activity"/>
    <property type="evidence" value="ECO:0007669"/>
    <property type="project" value="InterPro"/>
</dbReference>
<dbReference type="Pfam" id="PF00151">
    <property type="entry name" value="Lipase"/>
    <property type="match status" value="1"/>
</dbReference>
<protein>
    <submittedName>
        <fullName evidence="7">GH12913</fullName>
    </submittedName>
</protein>
<organism evidence="8">
    <name type="scientific">Drosophila grimshawi</name>
    <name type="common">Hawaiian fruit fly</name>
    <name type="synonym">Idiomyia grimshawi</name>
    <dbReference type="NCBI Taxonomy" id="7222"/>
    <lineage>
        <taxon>Eukaryota</taxon>
        <taxon>Metazoa</taxon>
        <taxon>Ecdysozoa</taxon>
        <taxon>Arthropoda</taxon>
        <taxon>Hexapoda</taxon>
        <taxon>Insecta</taxon>
        <taxon>Pterygota</taxon>
        <taxon>Neoptera</taxon>
        <taxon>Endopterygota</taxon>
        <taxon>Diptera</taxon>
        <taxon>Brachycera</taxon>
        <taxon>Muscomorpha</taxon>
        <taxon>Ephydroidea</taxon>
        <taxon>Drosophilidae</taxon>
        <taxon>Drosophila</taxon>
        <taxon>Hawaiian Drosophila</taxon>
    </lineage>
</organism>
<comment type="similarity">
    <text evidence="2 4">Belongs to the AB hydrolase superfamily. Lipase family.</text>
</comment>
<dbReference type="OrthoDB" id="199913at2759"/>
<evidence type="ECO:0000256" key="2">
    <source>
        <dbReference type="ARBA" id="ARBA00010701"/>
    </source>
</evidence>
<keyword evidence="5" id="KW-0472">Membrane</keyword>
<dbReference type="GO" id="GO:0016042">
    <property type="term" value="P:lipid catabolic process"/>
    <property type="evidence" value="ECO:0007669"/>
    <property type="project" value="TreeGrafter"/>
</dbReference>
<dbReference type="GO" id="GO:0017171">
    <property type="term" value="F:serine hydrolase activity"/>
    <property type="evidence" value="ECO:0007669"/>
    <property type="project" value="TreeGrafter"/>
</dbReference>
<evidence type="ECO:0000313" key="7">
    <source>
        <dbReference type="EMBL" id="EDW00527.1"/>
    </source>
</evidence>
<sequence>MPRHVNWRQRGQKQKQKQQSCHDFAWLWTSLLLLGSIWSTGAHFHKWKILQRSFRYMQETMLRNSLERAHLNYGIVFECRTISDIDVGDDSHFDLQLGDLSGFRRLDDKKKLALFLHGWNDQGSKEWVQELLFTWTLFDERYNVCVVDWGHLSQNDYKSASMSIFDVGLTVAGIIIALEEMRPRQFNRQNVTLAGYSLGAHAAGYAGAVLDGRVEQIIGLDPAGPLFTLPAAVSPKYRLDQTDAQYVQVMHTSSGTLGTSLKCGHADFYPNGGRAPQRNCQMFMSMSDMQNTNPIACSHSTAAIFFRQSLDPQYPFMGYQCDSYRSYAAGRCANNLRARFGIHSHRRPEGSFYFDTISSHPYVKRQRSVRLRNWDWEWELERERERNQNPGGRQMSEARSGDLLLGRLWRRTWQRRSRERNRCPSSTGKDRLE</sequence>